<organism evidence="2 3">
    <name type="scientific">Phytophthora infestans</name>
    <name type="common">Potato late blight agent</name>
    <name type="synonym">Botrytis infestans</name>
    <dbReference type="NCBI Taxonomy" id="4787"/>
    <lineage>
        <taxon>Eukaryota</taxon>
        <taxon>Sar</taxon>
        <taxon>Stramenopiles</taxon>
        <taxon>Oomycota</taxon>
        <taxon>Peronosporomycetes</taxon>
        <taxon>Peronosporales</taxon>
        <taxon>Peronosporaceae</taxon>
        <taxon>Phytophthora</taxon>
    </lineage>
</organism>
<dbReference type="PANTHER" id="PTHR46586:SF3">
    <property type="entry name" value="ANKYRIN REPEAT-CONTAINING PROTEIN"/>
    <property type="match status" value="1"/>
</dbReference>
<sequence length="593" mass="65939">MAPKHPHGSGDQDAGTAKRTRTTPVAGDAGGQSVCHPKDGTITKTKSVSSHDFNKLKEDSFLCALNPTGTLIMTPDEAAIEAARTGQLKWLNEIRHRFKKCDFGDAFVEAAGSGHVGIVAKLYIYVDPSKVRGAVPKVVNAITRAATNGHLNVIQFLLSKTKDKATFKGLIPAFDTAAEKGHLSIVEFMVNHANLHCYHYWVLGRFRLVDALSCAITSKHTEVVEYLLSLSGSEFHWNFKAALMAAVHADQKYLVRRIYELYPTTIFCEINLFVDLARDDLYLRGVIYLYENGWDDMILLGDAFVAAASGGAVEMLQVFLNTGRILEGLFDKAFETAFESEGAVDFLYAKKRASSSVINRAFTLTKSLSRIKFLLENEQISDDAICAAFSKACKAEPTYSNQSNKTENRMHIVRYLGKLDCIPPEVFSDAFAYAAKYSDPEIRDYLRGDARLSPDVVFLNAAVCGLSKMMKSVYDVKKISPKTILAAFIKCSGFHCIYMPQRLVEYLCAKHHVPQAIRLSAFVHSAKFGYEWALEELYDCEDGNLPLVVLKKALAEAWDDTSKNFIREIICEQLFDGNVACRCGCGNIIHRFE</sequence>
<dbReference type="Proteomes" id="UP000602510">
    <property type="component" value="Unassembled WGS sequence"/>
</dbReference>
<dbReference type="SMART" id="SM00248">
    <property type="entry name" value="ANK"/>
    <property type="match status" value="4"/>
</dbReference>
<evidence type="ECO:0000256" key="1">
    <source>
        <dbReference type="SAM" id="MobiDB-lite"/>
    </source>
</evidence>
<proteinExistence type="predicted"/>
<dbReference type="SUPFAM" id="SSF140860">
    <property type="entry name" value="Pseudo ankyrin repeat-like"/>
    <property type="match status" value="1"/>
</dbReference>
<accession>A0A833SSI9</accession>
<evidence type="ECO:0000313" key="3">
    <source>
        <dbReference type="Proteomes" id="UP000602510"/>
    </source>
</evidence>
<dbReference type="InterPro" id="IPR036770">
    <property type="entry name" value="Ankyrin_rpt-contain_sf"/>
</dbReference>
<comment type="caution">
    <text evidence="2">The sequence shown here is derived from an EMBL/GenBank/DDBJ whole genome shotgun (WGS) entry which is preliminary data.</text>
</comment>
<gene>
    <name evidence="2" type="ORF">GN244_ATG08202</name>
</gene>
<dbReference type="InterPro" id="IPR002110">
    <property type="entry name" value="Ankyrin_rpt"/>
</dbReference>
<name>A0A833SSI9_PHYIN</name>
<keyword evidence="3" id="KW-1185">Reference proteome</keyword>
<protein>
    <submittedName>
        <fullName evidence="2">Ankyrin repeats (3 copies)</fullName>
    </submittedName>
</protein>
<dbReference type="Gene3D" id="1.25.40.20">
    <property type="entry name" value="Ankyrin repeat-containing domain"/>
    <property type="match status" value="1"/>
</dbReference>
<dbReference type="Pfam" id="PF12796">
    <property type="entry name" value="Ank_2"/>
    <property type="match status" value="1"/>
</dbReference>
<dbReference type="EMBL" id="WSZM01000168">
    <property type="protein sequence ID" value="KAF4039677.1"/>
    <property type="molecule type" value="Genomic_DNA"/>
</dbReference>
<dbReference type="AlphaFoldDB" id="A0A833SSI9"/>
<feature type="region of interest" description="Disordered" evidence="1">
    <location>
        <begin position="1"/>
        <end position="34"/>
    </location>
</feature>
<evidence type="ECO:0000313" key="2">
    <source>
        <dbReference type="EMBL" id="KAF4039677.1"/>
    </source>
</evidence>
<reference evidence="2" key="1">
    <citation type="submission" date="2020-04" db="EMBL/GenBank/DDBJ databases">
        <title>Hybrid Assembly of Korean Phytophthora infestans isolates.</title>
        <authorList>
            <person name="Prokchorchik M."/>
            <person name="Lee Y."/>
            <person name="Seo J."/>
            <person name="Cho J.-H."/>
            <person name="Park Y.-E."/>
            <person name="Jang D.-C."/>
            <person name="Im J.-S."/>
            <person name="Choi J.-G."/>
            <person name="Park H.-J."/>
            <person name="Lee G.-B."/>
            <person name="Lee Y.-G."/>
            <person name="Hong S.-Y."/>
            <person name="Cho K."/>
            <person name="Sohn K.H."/>
        </authorList>
    </citation>
    <scope>NUCLEOTIDE SEQUENCE</scope>
    <source>
        <strain evidence="2">KR_1_A1</strain>
    </source>
</reference>
<dbReference type="PANTHER" id="PTHR46586">
    <property type="entry name" value="ANKYRIN REPEAT-CONTAINING PROTEIN"/>
    <property type="match status" value="1"/>
</dbReference>
<dbReference type="InterPro" id="IPR052050">
    <property type="entry name" value="SecEffector_AnkRepeat"/>
</dbReference>